<organism evidence="1 2">
    <name type="scientific">Rothia dentocariosa</name>
    <dbReference type="NCBI Taxonomy" id="2047"/>
    <lineage>
        <taxon>Bacteria</taxon>
        <taxon>Bacillati</taxon>
        <taxon>Actinomycetota</taxon>
        <taxon>Actinomycetes</taxon>
        <taxon>Micrococcales</taxon>
        <taxon>Micrococcaceae</taxon>
        <taxon>Rothia</taxon>
    </lineage>
</organism>
<dbReference type="InterPro" id="IPR015315">
    <property type="entry name" value="DUF1963"/>
</dbReference>
<evidence type="ECO:0000313" key="2">
    <source>
        <dbReference type="Proteomes" id="UP000270988"/>
    </source>
</evidence>
<dbReference type="Pfam" id="PF09234">
    <property type="entry name" value="DUF1963"/>
    <property type="match status" value="1"/>
</dbReference>
<reference evidence="1 2" key="1">
    <citation type="submission" date="2018-12" db="EMBL/GenBank/DDBJ databases">
        <authorList>
            <consortium name="Pathogen Informatics"/>
        </authorList>
    </citation>
    <scope>NUCLEOTIDE SEQUENCE [LARGE SCALE GENOMIC DNA]</scope>
    <source>
        <strain evidence="1 2">NCTC10918</strain>
    </source>
</reference>
<dbReference type="EMBL" id="LR134521">
    <property type="protein sequence ID" value="VEJ29734.1"/>
    <property type="molecule type" value="Genomic_DNA"/>
</dbReference>
<dbReference type="Proteomes" id="UP000270988">
    <property type="component" value="Chromosome"/>
</dbReference>
<evidence type="ECO:0000313" key="1">
    <source>
        <dbReference type="EMBL" id="VEJ29734.1"/>
    </source>
</evidence>
<dbReference type="SUPFAM" id="SSF103032">
    <property type="entry name" value="Hypothetical protein YwqG"/>
    <property type="match status" value="1"/>
</dbReference>
<accession>A0A3S5BUP7</accession>
<name>A0A3S5BUP7_9MICC</name>
<gene>
    <name evidence="1" type="primary">ywqG_5</name>
    <name evidence="1" type="ORF">NCTC10918_01004</name>
</gene>
<protein>
    <submittedName>
        <fullName evidence="1">Domain of uncharacterized function (DUF1963)</fullName>
    </submittedName>
</protein>
<dbReference type="InterPro" id="IPR035948">
    <property type="entry name" value="YwqG-like_sf"/>
</dbReference>
<dbReference type="Gene3D" id="2.30.320.10">
    <property type="entry name" value="YwqG-like"/>
    <property type="match status" value="1"/>
</dbReference>
<dbReference type="AlphaFoldDB" id="A0A3S5BUP7"/>
<proteinExistence type="predicted"/>
<sequence>MNLLTLISRVESGSHEGIMWGDMGTANWMVTSHQLKNRDFSKVLFEWS</sequence>